<name>A0ABW2PTW8_9BACL</name>
<dbReference type="RefSeq" id="WP_380965218.1">
    <property type="nucleotide sequence ID" value="NZ_JBHTCO010000005.1"/>
</dbReference>
<evidence type="ECO:0000313" key="1">
    <source>
        <dbReference type="EMBL" id="MFC7392809.1"/>
    </source>
</evidence>
<dbReference type="InterPro" id="IPR014916">
    <property type="entry name" value="KapB"/>
</dbReference>
<protein>
    <submittedName>
        <fullName evidence="1">Sporulation phosphorelay system protein KapB</fullName>
    </submittedName>
</protein>
<dbReference type="SUPFAM" id="SSF141251">
    <property type="entry name" value="Kinase-associated protein B-like"/>
    <property type="match status" value="1"/>
</dbReference>
<dbReference type="Proteomes" id="UP001596505">
    <property type="component" value="Unassembled WGS sequence"/>
</dbReference>
<reference evidence="2" key="1">
    <citation type="journal article" date="2019" name="Int. J. Syst. Evol. Microbiol.">
        <title>The Global Catalogue of Microorganisms (GCM) 10K type strain sequencing project: providing services to taxonomists for standard genome sequencing and annotation.</title>
        <authorList>
            <consortium name="The Broad Institute Genomics Platform"/>
            <consortium name="The Broad Institute Genome Sequencing Center for Infectious Disease"/>
            <person name="Wu L."/>
            <person name="Ma J."/>
        </authorList>
    </citation>
    <scope>NUCLEOTIDE SEQUENCE [LARGE SCALE GENOMIC DNA]</scope>
    <source>
        <strain evidence="2">CGMCC 1.16305</strain>
    </source>
</reference>
<comment type="caution">
    <text evidence="1">The sequence shown here is derived from an EMBL/GenBank/DDBJ whole genome shotgun (WGS) entry which is preliminary data.</text>
</comment>
<keyword evidence="2" id="KW-1185">Reference proteome</keyword>
<evidence type="ECO:0000313" key="2">
    <source>
        <dbReference type="Proteomes" id="UP001596505"/>
    </source>
</evidence>
<dbReference type="SMART" id="SM01298">
    <property type="entry name" value="KapB"/>
    <property type="match status" value="1"/>
</dbReference>
<dbReference type="Pfam" id="PF08810">
    <property type="entry name" value="KapB"/>
    <property type="match status" value="1"/>
</dbReference>
<gene>
    <name evidence="1" type="primary">kapB</name>
    <name evidence="1" type="ORF">ACFQRG_07390</name>
</gene>
<dbReference type="InterPro" id="IPR038080">
    <property type="entry name" value="KapB_sf"/>
</dbReference>
<proteinExistence type="predicted"/>
<accession>A0ABW2PTW8</accession>
<sequence>MKPNDIVTTRYKTGEYIAKIIEERDEKRAVVEIQAVLRHPTQGDLHHPNQVDVPLFHQRKALAYREKAVVQTHSLKAYHQEVPEYKESLRQSLDKAYEQLNKRNDPWADKAKEKLKDLEKDYFK</sequence>
<organism evidence="1 2">
    <name type="scientific">Scopulibacillus cellulosilyticus</name>
    <dbReference type="NCBI Taxonomy" id="2665665"/>
    <lineage>
        <taxon>Bacteria</taxon>
        <taxon>Bacillati</taxon>
        <taxon>Bacillota</taxon>
        <taxon>Bacilli</taxon>
        <taxon>Bacillales</taxon>
        <taxon>Sporolactobacillaceae</taxon>
        <taxon>Scopulibacillus</taxon>
    </lineage>
</organism>
<dbReference type="Gene3D" id="2.30.30.430">
    <property type="entry name" value="Kinase associated protein B domain"/>
    <property type="match status" value="1"/>
</dbReference>
<dbReference type="EMBL" id="JBHTCO010000005">
    <property type="protein sequence ID" value="MFC7392809.1"/>
    <property type="molecule type" value="Genomic_DNA"/>
</dbReference>